<evidence type="ECO:0000256" key="1">
    <source>
        <dbReference type="SAM" id="MobiDB-lite"/>
    </source>
</evidence>
<gene>
    <name evidence="2" type="ORF">UFOPK2786_00916</name>
</gene>
<evidence type="ECO:0000313" key="2">
    <source>
        <dbReference type="EMBL" id="CAB4743628.1"/>
    </source>
</evidence>
<protein>
    <submittedName>
        <fullName evidence="2">Unannotated protein</fullName>
    </submittedName>
</protein>
<dbReference type="AlphaFoldDB" id="A0A6J6T9C0"/>
<dbReference type="AntiFam" id="ANF00077">
    <property type="entry name" value="Shadow ORF (opposite AtoC)"/>
</dbReference>
<accession>A0A6J6T9C0</accession>
<feature type="region of interest" description="Disordered" evidence="1">
    <location>
        <begin position="252"/>
        <end position="276"/>
    </location>
</feature>
<proteinExistence type="predicted"/>
<reference evidence="2" key="1">
    <citation type="submission" date="2020-05" db="EMBL/GenBank/DDBJ databases">
        <authorList>
            <person name="Chiriac C."/>
            <person name="Salcher M."/>
            <person name="Ghai R."/>
            <person name="Kavagutti S V."/>
        </authorList>
    </citation>
    <scope>NUCLEOTIDE SEQUENCE</scope>
</reference>
<dbReference type="EMBL" id="CAEZYW010000129">
    <property type="protein sequence ID" value="CAB4743628.1"/>
    <property type="molecule type" value="Genomic_DNA"/>
</dbReference>
<name>A0A6J6T9C0_9ZZZZ</name>
<organism evidence="2">
    <name type="scientific">freshwater metagenome</name>
    <dbReference type="NCBI Taxonomy" id="449393"/>
    <lineage>
        <taxon>unclassified sequences</taxon>
        <taxon>metagenomes</taxon>
        <taxon>ecological metagenomes</taxon>
    </lineage>
</organism>
<sequence>MGADLGAEAVLEGRDDAAAIRVVLRVRAGDHEQVERQSQRVAAHLDIALLEHVEQGHLDALGEIGQLVHGEDAAVRARHEAEVDGLRVAERAPLGHLHRVDVADEIADGRVWGRELLAVALAAVTPGNGQAVAELAGKASAARAYRHRRVVIDLAPGHHRRPLVEKIHEGADEAGLALAALAEEHDVVAGEQCPFDLRAHRLIEADDAREGVVAIGEALDEVRANLILDRAMGVAGGAKGAEGHRKVGRGLIGRTAGRDGRHTRTVAAKRAGGTGC</sequence>